<proteinExistence type="predicted"/>
<dbReference type="AlphaFoldDB" id="A0A7W5DT51"/>
<dbReference type="EMBL" id="JACHYB010000002">
    <property type="protein sequence ID" value="MBB3188592.1"/>
    <property type="molecule type" value="Genomic_DNA"/>
</dbReference>
<evidence type="ECO:0000313" key="2">
    <source>
        <dbReference type="Proteomes" id="UP000544222"/>
    </source>
</evidence>
<sequence>MKEILTPEGYWQNGVYYYYLKDHQGNNTEVLNQAKQVMEYSDYYPDGMRFE</sequence>
<gene>
    <name evidence="1" type="ORF">FHX64_002790</name>
</gene>
<name>A0A7W5DT51_9PORP</name>
<organism evidence="1 2">
    <name type="scientific">Microbacter margulisiae</name>
    <dbReference type="NCBI Taxonomy" id="1350067"/>
    <lineage>
        <taxon>Bacteria</taxon>
        <taxon>Pseudomonadati</taxon>
        <taxon>Bacteroidota</taxon>
        <taxon>Bacteroidia</taxon>
        <taxon>Bacteroidales</taxon>
        <taxon>Porphyromonadaceae</taxon>
        <taxon>Microbacter</taxon>
    </lineage>
</organism>
<comment type="caution">
    <text evidence="1">The sequence shown here is derived from an EMBL/GenBank/DDBJ whole genome shotgun (WGS) entry which is preliminary data.</text>
</comment>
<protein>
    <submittedName>
        <fullName evidence="1">Uncharacterized protein</fullName>
    </submittedName>
</protein>
<dbReference type="Proteomes" id="UP000544222">
    <property type="component" value="Unassembled WGS sequence"/>
</dbReference>
<reference evidence="1 2" key="1">
    <citation type="submission" date="2020-08" db="EMBL/GenBank/DDBJ databases">
        <title>Genomic Encyclopedia of Type Strains, Phase IV (KMG-IV): sequencing the most valuable type-strain genomes for metagenomic binning, comparative biology and taxonomic classification.</title>
        <authorList>
            <person name="Goeker M."/>
        </authorList>
    </citation>
    <scope>NUCLEOTIDE SEQUENCE [LARGE SCALE GENOMIC DNA]</scope>
    <source>
        <strain evidence="1 2">DSM 27471</strain>
    </source>
</reference>
<evidence type="ECO:0000313" key="1">
    <source>
        <dbReference type="EMBL" id="MBB3188592.1"/>
    </source>
</evidence>
<accession>A0A7W5DT51</accession>
<keyword evidence="2" id="KW-1185">Reference proteome</keyword>
<dbReference type="RefSeq" id="WP_183414338.1">
    <property type="nucleotide sequence ID" value="NZ_JACHYB010000002.1"/>
</dbReference>
<dbReference type="Gene3D" id="2.180.10.10">
    <property type="entry name" value="RHS repeat-associated core"/>
    <property type="match status" value="1"/>
</dbReference>